<evidence type="ECO:0000313" key="6">
    <source>
        <dbReference type="EMBL" id="OQX50877.1"/>
    </source>
</evidence>
<proteinExistence type="inferred from homology"/>
<dbReference type="InterPro" id="IPR043141">
    <property type="entry name" value="Ribosomal_uL10-like_sf"/>
</dbReference>
<dbReference type="GO" id="GO:0005840">
    <property type="term" value="C:ribosome"/>
    <property type="evidence" value="ECO:0007669"/>
    <property type="project" value="UniProtKB-KW"/>
</dbReference>
<dbReference type="GO" id="GO:0070180">
    <property type="term" value="F:large ribosomal subunit rRNA binding"/>
    <property type="evidence" value="ECO:0007669"/>
    <property type="project" value="UniProtKB-UniRule"/>
</dbReference>
<dbReference type="Gene3D" id="3.30.70.1730">
    <property type="match status" value="1"/>
</dbReference>
<dbReference type="GO" id="GO:1990904">
    <property type="term" value="C:ribonucleoprotein complex"/>
    <property type="evidence" value="ECO:0007669"/>
    <property type="project" value="UniProtKB-KW"/>
</dbReference>
<keyword evidence="2 5" id="KW-0689">Ribosomal protein</keyword>
<dbReference type="NCBIfam" id="NF000955">
    <property type="entry name" value="PRK00099.1-1"/>
    <property type="match status" value="1"/>
</dbReference>
<dbReference type="EMBL" id="MZGJ01000015">
    <property type="protein sequence ID" value="OQX50877.1"/>
    <property type="molecule type" value="Genomic_DNA"/>
</dbReference>
<dbReference type="InterPro" id="IPR047865">
    <property type="entry name" value="Ribosomal_uL10_bac_type"/>
</dbReference>
<keyword evidence="5" id="KW-0694">RNA-binding</keyword>
<gene>
    <name evidence="5" type="primary">rplJ</name>
    <name evidence="6" type="ORF">B5M47_02760</name>
</gene>
<evidence type="ECO:0000256" key="2">
    <source>
        <dbReference type="ARBA" id="ARBA00022980"/>
    </source>
</evidence>
<dbReference type="CDD" id="cd05797">
    <property type="entry name" value="Ribosomal_L10"/>
    <property type="match status" value="1"/>
</dbReference>
<dbReference type="GO" id="GO:0006412">
    <property type="term" value="P:translation"/>
    <property type="evidence" value="ECO:0007669"/>
    <property type="project" value="UniProtKB-UniRule"/>
</dbReference>
<evidence type="ECO:0000256" key="5">
    <source>
        <dbReference type="HAMAP-Rule" id="MF_00362"/>
    </source>
</evidence>
<evidence type="ECO:0000256" key="3">
    <source>
        <dbReference type="ARBA" id="ARBA00023274"/>
    </source>
</evidence>
<evidence type="ECO:0000313" key="7">
    <source>
        <dbReference type="Proteomes" id="UP000192520"/>
    </source>
</evidence>
<comment type="function">
    <text evidence="5">Forms part of the ribosomal stalk, playing a central role in the interaction of the ribosome with GTP-bound translation factors.</text>
</comment>
<comment type="caution">
    <text evidence="6">The sequence shown here is derived from an EMBL/GenBank/DDBJ whole genome shotgun (WGS) entry which is preliminary data.</text>
</comment>
<keyword evidence="5" id="KW-0699">rRNA-binding</keyword>
<evidence type="ECO:0000256" key="1">
    <source>
        <dbReference type="ARBA" id="ARBA00008889"/>
    </source>
</evidence>
<dbReference type="AlphaFoldDB" id="A0A1W9NXJ6"/>
<dbReference type="PANTHER" id="PTHR11560">
    <property type="entry name" value="39S RIBOSOMAL PROTEIN L10, MITOCHONDRIAL"/>
    <property type="match status" value="1"/>
</dbReference>
<sequence>MPTKKKKEIVKTTEEKLKQAQVVVFTDFTGLSTTDFEELRRKLEEKEAAFTVVKNTLLNLACVRANYGTLNPSVARGPTAVLFYPKEDVEAVKIIYEFSKRNENLKIKGGFLEKKPLSSQEITTLARLPARKELLARIARETKAPAANLVTVLQMNTRNLVNVLRLIRPDRN</sequence>
<dbReference type="InterPro" id="IPR001790">
    <property type="entry name" value="Ribosomal_uL10"/>
</dbReference>
<protein>
    <recommendedName>
        <fullName evidence="4 5">Large ribosomal subunit protein uL10</fullName>
    </recommendedName>
</protein>
<organism evidence="6 7">
    <name type="scientific">candidate division CPR3 bacterium 4484_211</name>
    <dbReference type="NCBI Taxonomy" id="1968527"/>
    <lineage>
        <taxon>Bacteria</taxon>
        <taxon>Bacteria division CPR3</taxon>
    </lineage>
</organism>
<dbReference type="Proteomes" id="UP000192520">
    <property type="component" value="Unassembled WGS sequence"/>
</dbReference>
<comment type="subunit">
    <text evidence="5">Part of the ribosomal stalk of the 50S ribosomal subunit. The N-terminus interacts with L11 and the large rRNA to form the base of the stalk. The C-terminus forms an elongated spine to which L12 dimers bind in a sequential fashion forming a multimeric L10(L12)X complex.</text>
</comment>
<dbReference type="SUPFAM" id="SSF160369">
    <property type="entry name" value="Ribosomal protein L10-like"/>
    <property type="match status" value="1"/>
</dbReference>
<evidence type="ECO:0000256" key="4">
    <source>
        <dbReference type="ARBA" id="ARBA00035202"/>
    </source>
</evidence>
<dbReference type="HAMAP" id="MF_00362">
    <property type="entry name" value="Ribosomal_uL10"/>
    <property type="match status" value="1"/>
</dbReference>
<reference evidence="7" key="1">
    <citation type="submission" date="2017-03" db="EMBL/GenBank/DDBJ databases">
        <title>Novel pathways for hydrocarbon cycling and metabolic interdependencies in hydrothermal sediment communities.</title>
        <authorList>
            <person name="Dombrowski N."/>
            <person name="Seitz K."/>
            <person name="Teske A."/>
            <person name="Baker B."/>
        </authorList>
    </citation>
    <scope>NUCLEOTIDE SEQUENCE [LARGE SCALE GENOMIC DNA]</scope>
</reference>
<dbReference type="Pfam" id="PF00466">
    <property type="entry name" value="Ribosomal_L10"/>
    <property type="match status" value="1"/>
</dbReference>
<accession>A0A1W9NXJ6</accession>
<dbReference type="Gene3D" id="6.10.250.290">
    <property type="match status" value="1"/>
</dbReference>
<name>A0A1W9NXJ6_UNCC3</name>
<keyword evidence="3 5" id="KW-0687">Ribonucleoprotein</keyword>
<dbReference type="InterPro" id="IPR022973">
    <property type="entry name" value="Ribosomal_uL10_bac"/>
</dbReference>
<dbReference type="STRING" id="1968527.B5M47_02760"/>
<comment type="similarity">
    <text evidence="1 5">Belongs to the universal ribosomal protein uL10 family.</text>
</comment>